<keyword evidence="5 7" id="KW-1133">Transmembrane helix</keyword>
<dbReference type="Pfam" id="PF02308">
    <property type="entry name" value="MgtC"/>
    <property type="match status" value="1"/>
</dbReference>
<dbReference type="PANTHER" id="PTHR33778">
    <property type="entry name" value="PROTEIN MGTC"/>
    <property type="match status" value="1"/>
</dbReference>
<evidence type="ECO:0000259" key="8">
    <source>
        <dbReference type="Pfam" id="PF02308"/>
    </source>
</evidence>
<accession>A0A936ZCW0</accession>
<keyword evidence="3" id="KW-1003">Cell membrane</keyword>
<name>A0A936ZCW0_9HYPH</name>
<evidence type="ECO:0000256" key="2">
    <source>
        <dbReference type="ARBA" id="ARBA00009298"/>
    </source>
</evidence>
<evidence type="ECO:0000256" key="1">
    <source>
        <dbReference type="ARBA" id="ARBA00004651"/>
    </source>
</evidence>
<protein>
    <recommendedName>
        <fullName evidence="7">Protein MgtC</fullName>
    </recommendedName>
</protein>
<gene>
    <name evidence="9" type="ORF">JKG68_00660</name>
</gene>
<keyword evidence="6 7" id="KW-0472">Membrane</keyword>
<reference evidence="9" key="1">
    <citation type="submission" date="2021-01" db="EMBL/GenBank/DDBJ databases">
        <title>Microvirga sp.</title>
        <authorList>
            <person name="Kim M.K."/>
        </authorList>
    </citation>
    <scope>NUCLEOTIDE SEQUENCE</scope>
    <source>
        <strain evidence="9">5420S-16</strain>
    </source>
</reference>
<comment type="subcellular location">
    <subcellularLocation>
        <location evidence="7">Cell inner membrane</location>
        <topology evidence="7">Multi-pass membrane protein</topology>
    </subcellularLocation>
    <subcellularLocation>
        <location evidence="1">Cell membrane</location>
        <topology evidence="1">Multi-pass membrane protein</topology>
    </subcellularLocation>
</comment>
<comment type="similarity">
    <text evidence="2 7">Belongs to the MgtC/SapB family.</text>
</comment>
<evidence type="ECO:0000256" key="3">
    <source>
        <dbReference type="ARBA" id="ARBA00022475"/>
    </source>
</evidence>
<dbReference type="GO" id="GO:0005886">
    <property type="term" value="C:plasma membrane"/>
    <property type="evidence" value="ECO:0007669"/>
    <property type="project" value="UniProtKB-SubCell"/>
</dbReference>
<keyword evidence="10" id="KW-1185">Reference proteome</keyword>
<dbReference type="InterPro" id="IPR003416">
    <property type="entry name" value="MgtC/SapB/SrpB/YhiD_fam"/>
</dbReference>
<evidence type="ECO:0000256" key="4">
    <source>
        <dbReference type="ARBA" id="ARBA00022692"/>
    </source>
</evidence>
<comment type="caution">
    <text evidence="9">The sequence shown here is derived from an EMBL/GenBank/DDBJ whole genome shotgun (WGS) entry which is preliminary data.</text>
</comment>
<feature type="transmembrane region" description="Helical" evidence="7">
    <location>
        <begin position="47"/>
        <end position="65"/>
    </location>
</feature>
<evidence type="ECO:0000256" key="6">
    <source>
        <dbReference type="ARBA" id="ARBA00023136"/>
    </source>
</evidence>
<dbReference type="InterPro" id="IPR049177">
    <property type="entry name" value="MgtC_SapB_SrpB_YhiD_N"/>
</dbReference>
<keyword evidence="4 7" id="KW-0812">Transmembrane</keyword>
<dbReference type="PRINTS" id="PR01837">
    <property type="entry name" value="MGTCSAPBPROT"/>
</dbReference>
<keyword evidence="7" id="KW-0997">Cell inner membrane</keyword>
<evidence type="ECO:0000256" key="5">
    <source>
        <dbReference type="ARBA" id="ARBA00022989"/>
    </source>
</evidence>
<comment type="caution">
    <text evidence="7">Lacks conserved residue(s) required for the propagation of feature annotation.</text>
</comment>
<dbReference type="RefSeq" id="WP_202055159.1">
    <property type="nucleotide sequence ID" value="NZ_JAEQMY010000001.1"/>
</dbReference>
<dbReference type="Proteomes" id="UP000605848">
    <property type="component" value="Unassembled WGS sequence"/>
</dbReference>
<dbReference type="PANTHER" id="PTHR33778:SF1">
    <property type="entry name" value="MAGNESIUM TRANSPORTER YHID-RELATED"/>
    <property type="match status" value="1"/>
</dbReference>
<dbReference type="EMBL" id="JAEQMY010000001">
    <property type="protein sequence ID" value="MBL0402474.1"/>
    <property type="molecule type" value="Genomic_DNA"/>
</dbReference>
<sequence>MNQWLSWLSVEYADQIEMTLRLFGATVAGMIIGINRDIHNKPIGMRTLGLVALGSAIVILSGSVYEGLHFGQDAVSRVVQGILTGLGFLGAGSILRGKDGTEVQGLTTASTVWIAAALGVTAGLGAWFITIAGTLVTLLLLTYGTRLERRLIRIFGKSNSTEADQALED</sequence>
<evidence type="ECO:0000313" key="10">
    <source>
        <dbReference type="Proteomes" id="UP000605848"/>
    </source>
</evidence>
<evidence type="ECO:0000256" key="7">
    <source>
        <dbReference type="RuleBase" id="RU365041"/>
    </source>
</evidence>
<dbReference type="AlphaFoldDB" id="A0A936ZCW0"/>
<organism evidence="9 10">
    <name type="scientific">Microvirga aerilata</name>
    <dbReference type="NCBI Taxonomy" id="670292"/>
    <lineage>
        <taxon>Bacteria</taxon>
        <taxon>Pseudomonadati</taxon>
        <taxon>Pseudomonadota</taxon>
        <taxon>Alphaproteobacteria</taxon>
        <taxon>Hyphomicrobiales</taxon>
        <taxon>Methylobacteriaceae</taxon>
        <taxon>Microvirga</taxon>
    </lineage>
</organism>
<proteinExistence type="inferred from homology"/>
<feature type="transmembrane region" description="Helical" evidence="7">
    <location>
        <begin position="112"/>
        <end position="143"/>
    </location>
</feature>
<feature type="domain" description="MgtC/SapB/SrpB/YhiD N-terminal" evidence="8">
    <location>
        <begin position="23"/>
        <end position="149"/>
    </location>
</feature>
<evidence type="ECO:0000313" key="9">
    <source>
        <dbReference type="EMBL" id="MBL0402474.1"/>
    </source>
</evidence>